<name>A0AAU9PE48_9ASTR</name>
<keyword evidence="3" id="KW-1185">Reference proteome</keyword>
<reference evidence="2 3" key="1">
    <citation type="submission" date="2022-01" db="EMBL/GenBank/DDBJ databases">
        <authorList>
            <person name="Xiong W."/>
            <person name="Schranz E."/>
        </authorList>
    </citation>
    <scope>NUCLEOTIDE SEQUENCE [LARGE SCALE GENOMIC DNA]</scope>
</reference>
<evidence type="ECO:0000313" key="2">
    <source>
        <dbReference type="EMBL" id="CAH1448198.1"/>
    </source>
</evidence>
<gene>
    <name evidence="2" type="ORF">LVIROSA_LOCUS33758</name>
</gene>
<proteinExistence type="predicted"/>
<accession>A0AAU9PE48</accession>
<evidence type="ECO:0000313" key="3">
    <source>
        <dbReference type="Proteomes" id="UP001157418"/>
    </source>
</evidence>
<dbReference type="AlphaFoldDB" id="A0AAU9PE48"/>
<feature type="compositionally biased region" description="Low complexity" evidence="1">
    <location>
        <begin position="1"/>
        <end position="16"/>
    </location>
</feature>
<dbReference type="EMBL" id="CAKMRJ010005634">
    <property type="protein sequence ID" value="CAH1448198.1"/>
    <property type="molecule type" value="Genomic_DNA"/>
</dbReference>
<evidence type="ECO:0000256" key="1">
    <source>
        <dbReference type="SAM" id="MobiDB-lite"/>
    </source>
</evidence>
<sequence length="133" mass="14590">MKETSSTKTASSVSSSNQPIRMSSDTSTSSVKKKKTSTRSMMKHLIGVVSQLSSKVNLVLQKKDKPNKRFSGEDMVNVEEEEPYNHGPEMNFDDTCVYGLEKEFVPTATGHVVDPSPEIVQLDEKAVTPIGTP</sequence>
<dbReference type="Proteomes" id="UP001157418">
    <property type="component" value="Unassembled WGS sequence"/>
</dbReference>
<organism evidence="2 3">
    <name type="scientific">Lactuca virosa</name>
    <dbReference type="NCBI Taxonomy" id="75947"/>
    <lineage>
        <taxon>Eukaryota</taxon>
        <taxon>Viridiplantae</taxon>
        <taxon>Streptophyta</taxon>
        <taxon>Embryophyta</taxon>
        <taxon>Tracheophyta</taxon>
        <taxon>Spermatophyta</taxon>
        <taxon>Magnoliopsida</taxon>
        <taxon>eudicotyledons</taxon>
        <taxon>Gunneridae</taxon>
        <taxon>Pentapetalae</taxon>
        <taxon>asterids</taxon>
        <taxon>campanulids</taxon>
        <taxon>Asterales</taxon>
        <taxon>Asteraceae</taxon>
        <taxon>Cichorioideae</taxon>
        <taxon>Cichorieae</taxon>
        <taxon>Lactucinae</taxon>
        <taxon>Lactuca</taxon>
    </lineage>
</organism>
<feature type="region of interest" description="Disordered" evidence="1">
    <location>
        <begin position="1"/>
        <end position="39"/>
    </location>
</feature>
<protein>
    <submittedName>
        <fullName evidence="2">Uncharacterized protein</fullName>
    </submittedName>
</protein>
<comment type="caution">
    <text evidence="2">The sequence shown here is derived from an EMBL/GenBank/DDBJ whole genome shotgun (WGS) entry which is preliminary data.</text>
</comment>